<protein>
    <submittedName>
        <fullName evidence="1">Ankyrin repeat protein</fullName>
    </submittedName>
</protein>
<comment type="caution">
    <text evidence="1">The sequence shown here is derived from an EMBL/GenBank/DDBJ whole genome shotgun (WGS) entry which is preliminary data.</text>
</comment>
<proteinExistence type="predicted"/>
<dbReference type="OrthoDB" id="10389133at2759"/>
<dbReference type="InterPro" id="IPR036770">
    <property type="entry name" value="Ankyrin_rpt-contain_sf"/>
</dbReference>
<evidence type="ECO:0000313" key="2">
    <source>
        <dbReference type="Proteomes" id="UP000070089"/>
    </source>
</evidence>
<dbReference type="Proteomes" id="UP000070089">
    <property type="component" value="Unassembled WGS sequence"/>
</dbReference>
<dbReference type="VEuPathDB" id="GiardiaDB:QR46_2195"/>
<dbReference type="PANTHER" id="PTHR24120">
    <property type="entry name" value="GH07239P"/>
    <property type="match status" value="1"/>
</dbReference>
<dbReference type="SUPFAM" id="SSF48403">
    <property type="entry name" value="Ankyrin repeat"/>
    <property type="match status" value="2"/>
</dbReference>
<dbReference type="EMBL" id="JXTI01000055">
    <property type="protein sequence ID" value="KWX13797.1"/>
    <property type="molecule type" value="Genomic_DNA"/>
</dbReference>
<name>A0A132NUQ8_GIAIN</name>
<reference evidence="1 2" key="1">
    <citation type="journal article" date="2015" name="Mol. Biochem. Parasitol.">
        <title>Identification of polymorphic genes for use in assemblage B genotyping assays through comparative genomics of multiple assemblage B Giardia duodenalis isolates.</title>
        <authorList>
            <person name="Wielinga C."/>
            <person name="Thompson R.C."/>
            <person name="Monis P."/>
            <person name="Ryan U."/>
        </authorList>
    </citation>
    <scope>NUCLEOTIDE SEQUENCE [LARGE SCALE GENOMIC DNA]</scope>
    <source>
        <strain evidence="1 2">BAH15c1</strain>
    </source>
</reference>
<dbReference type="PANTHER" id="PTHR24120:SF4">
    <property type="entry name" value="GH07239P"/>
    <property type="match status" value="1"/>
</dbReference>
<dbReference type="Gene3D" id="1.25.40.20">
    <property type="entry name" value="Ankyrin repeat-containing domain"/>
    <property type="match status" value="2"/>
</dbReference>
<dbReference type="AlphaFoldDB" id="A0A132NUQ8"/>
<dbReference type="Pfam" id="PF12796">
    <property type="entry name" value="Ank_2"/>
    <property type="match status" value="1"/>
</dbReference>
<evidence type="ECO:0000313" key="1">
    <source>
        <dbReference type="EMBL" id="KWX13797.1"/>
    </source>
</evidence>
<gene>
    <name evidence="1" type="ORF">QR46_2195</name>
</gene>
<accession>A0A132NUQ8</accession>
<organism evidence="1 2">
    <name type="scientific">Giardia duodenalis assemblage B</name>
    <dbReference type="NCBI Taxonomy" id="1394984"/>
    <lineage>
        <taxon>Eukaryota</taxon>
        <taxon>Metamonada</taxon>
        <taxon>Diplomonadida</taxon>
        <taxon>Hexamitidae</taxon>
        <taxon>Giardiinae</taxon>
        <taxon>Giardia</taxon>
    </lineage>
</organism>
<dbReference type="SMART" id="SM00248">
    <property type="entry name" value="ANK"/>
    <property type="match status" value="4"/>
</dbReference>
<dbReference type="InterPro" id="IPR002110">
    <property type="entry name" value="Ankyrin_rpt"/>
</dbReference>
<sequence>MAKVRALLKTYHLALTFNHYTLSAYSAASFRTQALHRRMVYQVSPTVIKVSTGRYLHILLLASWVPMGAIRLTDLLYNRSRRKYSRIFPIHLAISVLVQLLNLCEYLHSCEPWQDVPWQVFLDCLTPASVWLAPNGYIKLVPSFHQLISGQCSAPKPRRDGAHGLRVLLHRVGTLCLELLNVNRKIVLKFPTVSEFYATVCCLRSLVIHEIAKSARSSRLQLVHYYTDASQIDCFFDLLRVLSNPFAVPRIDATASYNTVRAVLQPILYMQLGILEVDGRGVTRYMRALEAHDLAQARLLLHNEGLHRDHKHMTAFHRLALSNSLLASSSYWFDLVCSLDLDTLNAVDGDNQYALRYLWLNGYVSMQILLDASRLSSSAIYLSDISASTINQIIYYGTHRCSLTTQPNTAFCLPTSKQAYTPLMYAALNGLEYAVAGLVDQYARITTDDGITAGTFAMQRGYRAVADYLAKYEVVRMPSGLTMLQSMLAEAASEEDPKTLIQLANDAHQLLHMTSFHASSTGDTALIIASRYGLLTKAHLLGAESLKSLYGHLLSAEAGLINNEHHTSLMCVCQSGRALQSECKALIKAGEAGMSTHTGVTALMYASQAGCLELIRLLLPYEGGRCSVAGESALELSAFALNKEAVSLIMKYEGPEHAASVVSLLIAACGRGQFSRTNLVKVQAIVMLLSRPTPRGAAK</sequence>